<evidence type="ECO:0000256" key="7">
    <source>
        <dbReference type="PROSITE-ProRule" id="PRU00108"/>
    </source>
</evidence>
<evidence type="ECO:0000313" key="11">
    <source>
        <dbReference type="Proteomes" id="UP001430953"/>
    </source>
</evidence>
<accession>A0AAW2G3U4</accession>
<dbReference type="CDD" id="cd00086">
    <property type="entry name" value="homeodomain"/>
    <property type="match status" value="1"/>
</dbReference>
<evidence type="ECO:0000256" key="6">
    <source>
        <dbReference type="ARBA" id="ARBA00023242"/>
    </source>
</evidence>
<dbReference type="SUPFAM" id="SSF46689">
    <property type="entry name" value="Homeodomain-like"/>
    <property type="match status" value="1"/>
</dbReference>
<feature type="DNA-binding region" description="Homeobox" evidence="7">
    <location>
        <begin position="207"/>
        <end position="266"/>
    </location>
</feature>
<evidence type="ECO:0000256" key="2">
    <source>
        <dbReference type="ARBA" id="ARBA00009107"/>
    </source>
</evidence>
<dbReference type="SMART" id="SM00389">
    <property type="entry name" value="HOX"/>
    <property type="match status" value="1"/>
</dbReference>
<evidence type="ECO:0000256" key="4">
    <source>
        <dbReference type="ARBA" id="ARBA00023125"/>
    </source>
</evidence>
<dbReference type="Proteomes" id="UP001430953">
    <property type="component" value="Unassembled WGS sequence"/>
</dbReference>
<dbReference type="PROSITE" id="PS50071">
    <property type="entry name" value="HOMEOBOX_2"/>
    <property type="match status" value="1"/>
</dbReference>
<evidence type="ECO:0000256" key="5">
    <source>
        <dbReference type="ARBA" id="ARBA00023155"/>
    </source>
</evidence>
<sequence>MNANLEGCQNYSPMSAPSNQSYYQQAKCDSACEFSSEDAEKPRRSLSLLKDALLHGKHTAKQNYREYLQQASADSSFSGAINSQVNSQSHPYQVSSAEYHLRPTQTSAGCEQLLQQYLYSYAYPDQNVQSHNYELPGPSTSMQYVQNEPKQQTVNVQETQMCNYSGNNNNNVKQRNNNIAAPGYHPAPIPTYPWMQRKGGQGNGNEQKRTRQTYTREQICLLEQEFVASKYLPKRRRAEVATRIHLNERQVKIWFQNRRMKEKKGFAEKSALLNPNLAMDTSMASNLRPKVSTQVTYEQQLLNSASQMHLHDSPHYEEQQYYAGNRNALTTNYLNTPASSGSYENAVMRPSSNSEFVVNTYSFVSSL</sequence>
<keyword evidence="6 7" id="KW-0539">Nucleus</keyword>
<dbReference type="PROSITE" id="PS00027">
    <property type="entry name" value="HOMEOBOX_1"/>
    <property type="match status" value="1"/>
</dbReference>
<comment type="caution">
    <text evidence="10">The sequence shown here is derived from an EMBL/GenBank/DDBJ whole genome shotgun (WGS) entry which is preliminary data.</text>
</comment>
<keyword evidence="5 7" id="KW-0371">Homeobox</keyword>
<dbReference type="InterPro" id="IPR001356">
    <property type="entry name" value="HD"/>
</dbReference>
<gene>
    <name evidence="10" type="ORF">PUN28_006982</name>
</gene>
<dbReference type="InterPro" id="IPR017970">
    <property type="entry name" value="Homeobox_CS"/>
</dbReference>
<evidence type="ECO:0000313" key="10">
    <source>
        <dbReference type="EMBL" id="KAL0121871.1"/>
    </source>
</evidence>
<dbReference type="GO" id="GO:0009952">
    <property type="term" value="P:anterior/posterior pattern specification"/>
    <property type="evidence" value="ECO:0007669"/>
    <property type="project" value="TreeGrafter"/>
</dbReference>
<evidence type="ECO:0000256" key="1">
    <source>
        <dbReference type="ARBA" id="ARBA00004123"/>
    </source>
</evidence>
<keyword evidence="3" id="KW-0217">Developmental protein</keyword>
<keyword evidence="11" id="KW-1185">Reference proteome</keyword>
<proteinExistence type="inferred from homology"/>
<dbReference type="InterPro" id="IPR050296">
    <property type="entry name" value="Antp_homeobox"/>
</dbReference>
<evidence type="ECO:0000256" key="8">
    <source>
        <dbReference type="RuleBase" id="RU000682"/>
    </source>
</evidence>
<dbReference type="PANTHER" id="PTHR45659:SF4">
    <property type="entry name" value="HOMEOBOX PROTEIN ABDOMINAL-A"/>
    <property type="match status" value="1"/>
</dbReference>
<evidence type="ECO:0000256" key="3">
    <source>
        <dbReference type="ARBA" id="ARBA00022473"/>
    </source>
</evidence>
<dbReference type="InterPro" id="IPR020479">
    <property type="entry name" value="HD_metazoa"/>
</dbReference>
<keyword evidence="4 7" id="KW-0238">DNA-binding</keyword>
<dbReference type="AlphaFoldDB" id="A0AAW2G3U4"/>
<feature type="domain" description="Homeobox" evidence="9">
    <location>
        <begin position="205"/>
        <end position="265"/>
    </location>
</feature>
<dbReference type="Pfam" id="PF00046">
    <property type="entry name" value="Homeodomain"/>
    <property type="match status" value="1"/>
</dbReference>
<name>A0AAW2G3U4_9HYME</name>
<comment type="subcellular location">
    <subcellularLocation>
        <location evidence="1 7 8">Nucleus</location>
    </subcellularLocation>
</comment>
<dbReference type="EMBL" id="JADYXP020000006">
    <property type="protein sequence ID" value="KAL0121871.1"/>
    <property type="molecule type" value="Genomic_DNA"/>
</dbReference>
<reference evidence="10 11" key="1">
    <citation type="submission" date="2023-03" db="EMBL/GenBank/DDBJ databases">
        <title>High recombination rates correlate with genetic variation in Cardiocondyla obscurior ants.</title>
        <authorList>
            <person name="Errbii M."/>
        </authorList>
    </citation>
    <scope>NUCLEOTIDE SEQUENCE [LARGE SCALE GENOMIC DNA]</scope>
    <source>
        <strain evidence="10">Alpha-2009</strain>
        <tissue evidence="10">Whole body</tissue>
    </source>
</reference>
<protein>
    <recommendedName>
        <fullName evidence="9">Homeobox domain-containing protein</fullName>
    </recommendedName>
</protein>
<evidence type="ECO:0000259" key="9">
    <source>
        <dbReference type="PROSITE" id="PS50071"/>
    </source>
</evidence>
<dbReference type="GO" id="GO:0005634">
    <property type="term" value="C:nucleus"/>
    <property type="evidence" value="ECO:0007669"/>
    <property type="project" value="UniProtKB-SubCell"/>
</dbReference>
<dbReference type="PRINTS" id="PR00024">
    <property type="entry name" value="HOMEOBOX"/>
</dbReference>
<comment type="similarity">
    <text evidence="2">Belongs to the Antp homeobox family.</text>
</comment>
<dbReference type="GO" id="GO:0000978">
    <property type="term" value="F:RNA polymerase II cis-regulatory region sequence-specific DNA binding"/>
    <property type="evidence" value="ECO:0007669"/>
    <property type="project" value="TreeGrafter"/>
</dbReference>
<dbReference type="InterPro" id="IPR009057">
    <property type="entry name" value="Homeodomain-like_sf"/>
</dbReference>
<dbReference type="PANTHER" id="PTHR45659">
    <property type="entry name" value="HOMEOBOX PROTEIN HOX"/>
    <property type="match status" value="1"/>
</dbReference>
<dbReference type="GO" id="GO:0000981">
    <property type="term" value="F:DNA-binding transcription factor activity, RNA polymerase II-specific"/>
    <property type="evidence" value="ECO:0007669"/>
    <property type="project" value="InterPro"/>
</dbReference>
<dbReference type="Gene3D" id="1.10.10.60">
    <property type="entry name" value="Homeodomain-like"/>
    <property type="match status" value="1"/>
</dbReference>
<organism evidence="10 11">
    <name type="scientific">Cardiocondyla obscurior</name>
    <dbReference type="NCBI Taxonomy" id="286306"/>
    <lineage>
        <taxon>Eukaryota</taxon>
        <taxon>Metazoa</taxon>
        <taxon>Ecdysozoa</taxon>
        <taxon>Arthropoda</taxon>
        <taxon>Hexapoda</taxon>
        <taxon>Insecta</taxon>
        <taxon>Pterygota</taxon>
        <taxon>Neoptera</taxon>
        <taxon>Endopterygota</taxon>
        <taxon>Hymenoptera</taxon>
        <taxon>Apocrita</taxon>
        <taxon>Aculeata</taxon>
        <taxon>Formicoidea</taxon>
        <taxon>Formicidae</taxon>
        <taxon>Myrmicinae</taxon>
        <taxon>Cardiocondyla</taxon>
    </lineage>
</organism>